<protein>
    <recommendedName>
        <fullName evidence="4">CCHC-type domain-containing protein</fullName>
    </recommendedName>
</protein>
<accession>A0AAV5LM34</accession>
<keyword evidence="3" id="KW-1185">Reference proteome</keyword>
<organism evidence="2 3">
    <name type="scientific">Rubroshorea leprosula</name>
    <dbReference type="NCBI Taxonomy" id="152421"/>
    <lineage>
        <taxon>Eukaryota</taxon>
        <taxon>Viridiplantae</taxon>
        <taxon>Streptophyta</taxon>
        <taxon>Embryophyta</taxon>
        <taxon>Tracheophyta</taxon>
        <taxon>Spermatophyta</taxon>
        <taxon>Magnoliopsida</taxon>
        <taxon>eudicotyledons</taxon>
        <taxon>Gunneridae</taxon>
        <taxon>Pentapetalae</taxon>
        <taxon>rosids</taxon>
        <taxon>malvids</taxon>
        <taxon>Malvales</taxon>
        <taxon>Dipterocarpaceae</taxon>
        <taxon>Rubroshorea</taxon>
    </lineage>
</organism>
<evidence type="ECO:0000256" key="1">
    <source>
        <dbReference type="SAM" id="MobiDB-lite"/>
    </source>
</evidence>
<dbReference type="EMBL" id="BPVZ01000123">
    <property type="protein sequence ID" value="GKV37572.1"/>
    <property type="molecule type" value="Genomic_DNA"/>
</dbReference>
<evidence type="ECO:0008006" key="4">
    <source>
        <dbReference type="Google" id="ProtNLM"/>
    </source>
</evidence>
<feature type="compositionally biased region" description="Pro residues" evidence="1">
    <location>
        <begin position="92"/>
        <end position="108"/>
    </location>
</feature>
<reference evidence="2 3" key="1">
    <citation type="journal article" date="2021" name="Commun. Biol.">
        <title>The genome of Shorea leprosula (Dipterocarpaceae) highlights the ecological relevance of drought in aseasonal tropical rainforests.</title>
        <authorList>
            <person name="Ng K.K.S."/>
            <person name="Kobayashi M.J."/>
            <person name="Fawcett J.A."/>
            <person name="Hatakeyama M."/>
            <person name="Paape T."/>
            <person name="Ng C.H."/>
            <person name="Ang C.C."/>
            <person name="Tnah L.H."/>
            <person name="Lee C.T."/>
            <person name="Nishiyama T."/>
            <person name="Sese J."/>
            <person name="O'Brien M.J."/>
            <person name="Copetti D."/>
            <person name="Mohd Noor M.I."/>
            <person name="Ong R.C."/>
            <person name="Putra M."/>
            <person name="Sireger I.Z."/>
            <person name="Indrioko S."/>
            <person name="Kosugi Y."/>
            <person name="Izuno A."/>
            <person name="Isagi Y."/>
            <person name="Lee S.L."/>
            <person name="Shimizu K.K."/>
        </authorList>
    </citation>
    <scope>NUCLEOTIDE SEQUENCE [LARGE SCALE GENOMIC DNA]</scope>
    <source>
        <strain evidence="2">214</strain>
    </source>
</reference>
<dbReference type="Proteomes" id="UP001054252">
    <property type="component" value="Unassembled WGS sequence"/>
</dbReference>
<comment type="caution">
    <text evidence="2">The sequence shown here is derived from an EMBL/GenBank/DDBJ whole genome shotgun (WGS) entry which is preliminary data.</text>
</comment>
<feature type="region of interest" description="Disordered" evidence="1">
    <location>
        <begin position="83"/>
        <end position="117"/>
    </location>
</feature>
<proteinExistence type="predicted"/>
<sequence length="130" mass="13921">MGRQGREITCQKCFQKGHNSRSCKGQPPNPALTVEDNQQCLTEEQPPHGEDNQPCIAEKELVNMTQEDTPAQKRVARVGDRGIPAIALTPAPTTPAPTVPAPMAPPPITTTTPSGSSRQFVIATDLQALL</sequence>
<evidence type="ECO:0000313" key="2">
    <source>
        <dbReference type="EMBL" id="GKV37572.1"/>
    </source>
</evidence>
<dbReference type="AlphaFoldDB" id="A0AAV5LM34"/>
<evidence type="ECO:0000313" key="3">
    <source>
        <dbReference type="Proteomes" id="UP001054252"/>
    </source>
</evidence>
<name>A0AAV5LM34_9ROSI</name>
<gene>
    <name evidence="2" type="ORF">SLEP1_g45589</name>
</gene>